<comment type="caution">
    <text evidence="1">The sequence shown here is derived from an EMBL/GenBank/DDBJ whole genome shotgun (WGS) entry which is preliminary data.</text>
</comment>
<sequence length="240" mass="26255">MTRPVALDNVLHQDLRVAFRHGAEFGDAANQQLIFPTEFEAAQRAFPILFREEPQEGLQAVILTGLDRDENLFFDGTRWTSRYVPALQQRGPFSIGIPADTAGAEEGPTVHIDLDDPRVGAVDGELLFLPQGGASPYLEHVSKVLGRIHAGIAAAAPIYALFRELDLFEASAIEVTLHDARRYVIEGFLILSRDRLDALSTAGLERLHRASVLGQAYMVASSIGNVTALIERKNGQAGER</sequence>
<evidence type="ECO:0000313" key="1">
    <source>
        <dbReference type="EMBL" id="PVX30028.1"/>
    </source>
</evidence>
<name>A0A2U0SF91_9SPHN</name>
<accession>A0A2U0SF91</accession>
<dbReference type="EMBL" id="QENQ01000001">
    <property type="protein sequence ID" value="PVX30028.1"/>
    <property type="molecule type" value="Genomic_DNA"/>
</dbReference>
<protein>
    <submittedName>
        <fullName evidence="1">Peptide ABC transporter permease</fullName>
    </submittedName>
</protein>
<dbReference type="Proteomes" id="UP000245890">
    <property type="component" value="Unassembled WGS sequence"/>
</dbReference>
<keyword evidence="2" id="KW-1185">Reference proteome</keyword>
<reference evidence="1 2" key="1">
    <citation type="submission" date="2018-05" db="EMBL/GenBank/DDBJ databases">
        <title>Description of Sphingomonas pokkalii sp nov, isolated from the rhizosphere of saline tolerant pokkali rice and its draft genome analysis.</title>
        <authorList>
            <person name="Menon R."/>
            <person name="Kumari S."/>
            <person name="Rameshkumar N."/>
        </authorList>
    </citation>
    <scope>NUCLEOTIDE SEQUENCE [LARGE SCALE GENOMIC DNA]</scope>
    <source>
        <strain evidence="1 2">L3B27</strain>
    </source>
</reference>
<dbReference type="RefSeq" id="WP_116469445.1">
    <property type="nucleotide sequence ID" value="NZ_QENQ01000001.1"/>
</dbReference>
<evidence type="ECO:0000313" key="2">
    <source>
        <dbReference type="Proteomes" id="UP000245890"/>
    </source>
</evidence>
<dbReference type="AlphaFoldDB" id="A0A2U0SF91"/>
<dbReference type="Pfam" id="PF07277">
    <property type="entry name" value="SapC"/>
    <property type="match status" value="1"/>
</dbReference>
<proteinExistence type="predicted"/>
<dbReference type="OrthoDB" id="8888710at2"/>
<organism evidence="1 2">
    <name type="scientific">Sphingomonas pokkalii</name>
    <dbReference type="NCBI Taxonomy" id="2175090"/>
    <lineage>
        <taxon>Bacteria</taxon>
        <taxon>Pseudomonadati</taxon>
        <taxon>Pseudomonadota</taxon>
        <taxon>Alphaproteobacteria</taxon>
        <taxon>Sphingomonadales</taxon>
        <taxon>Sphingomonadaceae</taxon>
        <taxon>Sphingomonas</taxon>
    </lineage>
</organism>
<gene>
    <name evidence="1" type="ORF">DD559_12390</name>
</gene>
<dbReference type="InterPro" id="IPR010836">
    <property type="entry name" value="SapC"/>
</dbReference>